<dbReference type="RefSeq" id="WP_194018865.1">
    <property type="nucleotide sequence ID" value="NZ_JADEVV010000006.1"/>
</dbReference>
<evidence type="ECO:0000256" key="9">
    <source>
        <dbReference type="RuleBase" id="RU003794"/>
    </source>
</evidence>
<evidence type="ECO:0000313" key="13">
    <source>
        <dbReference type="EMBL" id="MBE9252831.1"/>
    </source>
</evidence>
<keyword evidence="9" id="KW-0808">Transferase</keyword>
<evidence type="ECO:0000256" key="10">
    <source>
        <dbReference type="SAM" id="Phobius"/>
    </source>
</evidence>
<dbReference type="EC" id="2.1.1.-" evidence="9"/>
<keyword evidence="9" id="KW-0378">Hydrolase</keyword>
<evidence type="ECO:0000256" key="7">
    <source>
        <dbReference type="ARBA" id="ARBA00023136"/>
    </source>
</evidence>
<evidence type="ECO:0000259" key="12">
    <source>
        <dbReference type="Pfam" id="PF06750"/>
    </source>
</evidence>
<keyword evidence="9" id="KW-0645">Protease</keyword>
<gene>
    <name evidence="13" type="ORF">IQ217_02960</name>
</gene>
<comment type="function">
    <text evidence="9">Plays an essential role in type IV pili and type II pseudopili formation by proteolytically removing the leader sequence from substrate proteins and subsequently monomethylating the alpha-amino group of the newly exposed N-terminal phenylalanine.</text>
</comment>
<evidence type="ECO:0000256" key="2">
    <source>
        <dbReference type="ARBA" id="ARBA00005801"/>
    </source>
</evidence>
<feature type="domain" description="Prepilin peptidase A24 N-terminal" evidence="12">
    <location>
        <begin position="16"/>
        <end position="98"/>
    </location>
</feature>
<keyword evidence="9" id="KW-0489">Methyltransferase</keyword>
<dbReference type="Pfam" id="PF01478">
    <property type="entry name" value="Peptidase_A24"/>
    <property type="match status" value="1"/>
</dbReference>
<keyword evidence="14" id="KW-1185">Reference proteome</keyword>
<dbReference type="Proteomes" id="UP000658720">
    <property type="component" value="Unassembled WGS sequence"/>
</dbReference>
<feature type="transmembrane region" description="Helical" evidence="10">
    <location>
        <begin position="236"/>
        <end position="254"/>
    </location>
</feature>
<evidence type="ECO:0000256" key="1">
    <source>
        <dbReference type="ARBA" id="ARBA00004429"/>
    </source>
</evidence>
<comment type="catalytic activity">
    <reaction evidence="9">
        <text>Typically cleaves a -Gly-|-Phe- bond to release an N-terminal, basic peptide of 5-8 residues from type IV prepilin, and then N-methylates the new N-terminal amino group, the methyl donor being S-adenosyl-L-methionine.</text>
        <dbReference type="EC" id="3.4.23.43"/>
    </reaction>
</comment>
<evidence type="ECO:0000259" key="11">
    <source>
        <dbReference type="Pfam" id="PF01478"/>
    </source>
</evidence>
<name>A0ABR9VRE5_9SYNC</name>
<dbReference type="PRINTS" id="PR00864">
    <property type="entry name" value="PREPILNPTASE"/>
</dbReference>
<feature type="transmembrane region" description="Helical" evidence="10">
    <location>
        <begin position="194"/>
        <end position="224"/>
    </location>
</feature>
<accession>A0ABR9VRE5</accession>
<dbReference type="Pfam" id="PF06750">
    <property type="entry name" value="A24_N_bact"/>
    <property type="match status" value="1"/>
</dbReference>
<comment type="caution">
    <text evidence="13">The sequence shown here is derived from an EMBL/GenBank/DDBJ whole genome shotgun (WGS) entry which is preliminary data.</text>
</comment>
<keyword evidence="6 10" id="KW-1133">Transmembrane helix</keyword>
<evidence type="ECO:0000256" key="8">
    <source>
        <dbReference type="RuleBase" id="RU003793"/>
    </source>
</evidence>
<dbReference type="PANTHER" id="PTHR30487">
    <property type="entry name" value="TYPE 4 PREPILIN-LIKE PROTEINS LEADER PEPTIDE-PROCESSING ENZYME"/>
    <property type="match status" value="1"/>
</dbReference>
<keyword evidence="7 10" id="KW-0472">Membrane</keyword>
<comment type="similarity">
    <text evidence="2 8">Belongs to the peptidase A24 family.</text>
</comment>
<feature type="transmembrane region" description="Helical" evidence="10">
    <location>
        <begin position="131"/>
        <end position="148"/>
    </location>
</feature>
<reference evidence="13 14" key="1">
    <citation type="submission" date="2020-10" db="EMBL/GenBank/DDBJ databases">
        <authorList>
            <person name="Castelo-Branco R."/>
            <person name="Eusebio N."/>
            <person name="Adriana R."/>
            <person name="Vieira A."/>
            <person name="Brugerolle De Fraissinette N."/>
            <person name="Rezende De Castro R."/>
            <person name="Schneider M.P."/>
            <person name="Vasconcelos V."/>
            <person name="Leao P.N."/>
        </authorList>
    </citation>
    <scope>NUCLEOTIDE SEQUENCE [LARGE SCALE GENOMIC DNA]</scope>
    <source>
        <strain evidence="13 14">LEGE 00031</strain>
    </source>
</reference>
<organism evidence="13 14">
    <name type="scientific">Synechocystis salina LEGE 00031</name>
    <dbReference type="NCBI Taxonomy" id="1828736"/>
    <lineage>
        <taxon>Bacteria</taxon>
        <taxon>Bacillati</taxon>
        <taxon>Cyanobacteriota</taxon>
        <taxon>Cyanophyceae</taxon>
        <taxon>Synechococcales</taxon>
        <taxon>Merismopediaceae</taxon>
        <taxon>Synechocystis</taxon>
    </lineage>
</organism>
<evidence type="ECO:0000313" key="14">
    <source>
        <dbReference type="Proteomes" id="UP000658720"/>
    </source>
</evidence>
<keyword evidence="5 9" id="KW-0812">Transmembrane</keyword>
<evidence type="ECO:0000256" key="5">
    <source>
        <dbReference type="ARBA" id="ARBA00022692"/>
    </source>
</evidence>
<feature type="domain" description="Prepilin type IV endopeptidase peptidase" evidence="11">
    <location>
        <begin position="109"/>
        <end position="222"/>
    </location>
</feature>
<dbReference type="Gene3D" id="1.20.120.1220">
    <property type="match status" value="1"/>
</dbReference>
<proteinExistence type="inferred from homology"/>
<comment type="subcellular location">
    <subcellularLocation>
        <location evidence="1">Cell inner membrane</location>
        <topology evidence="1">Multi-pass membrane protein</topology>
    </subcellularLocation>
    <subcellularLocation>
        <location evidence="9">Cell membrane</location>
        <topology evidence="9">Multi-pass membrane protein</topology>
    </subcellularLocation>
</comment>
<dbReference type="InterPro" id="IPR000045">
    <property type="entry name" value="Prepilin_IV_endopep_pep"/>
</dbReference>
<sequence length="269" mass="29526">MDPLIAPLAFLLVIALGSAVGSFLNVVAYRLPEGLSLVHPPSRCPHCGHPLGPKENVPVVGWLWLRGKCRWCQVSISPRYPVVEAVTGLLFALTCWRFGWQWQILGYWTLISFLIALTLIDWDTMTLPNSLTKPGLVLGLLFHLLLGWQSGNWIIPLVEAIASAVLGLWLFDLIRMGGSLLLGREGMGDGDPKLAAMVGAWLGWPSLLLTTFIACLFGSIYGGLKLLLGTLQRRQGFPFGPFLAIGALVSLFWGEKLIASYLNFVTPQF</sequence>
<keyword evidence="3" id="KW-1003">Cell membrane</keyword>
<dbReference type="InterPro" id="IPR050882">
    <property type="entry name" value="Prepilin_peptidase/N-MTase"/>
</dbReference>
<evidence type="ECO:0000256" key="3">
    <source>
        <dbReference type="ARBA" id="ARBA00022475"/>
    </source>
</evidence>
<dbReference type="EC" id="3.4.23.43" evidence="9"/>
<dbReference type="PANTHER" id="PTHR30487:SF0">
    <property type="entry name" value="PREPILIN LEADER PEPTIDASE_N-METHYLTRANSFERASE-RELATED"/>
    <property type="match status" value="1"/>
</dbReference>
<keyword evidence="4" id="KW-0997">Cell inner membrane</keyword>
<dbReference type="InterPro" id="IPR010627">
    <property type="entry name" value="Prepilin_pept_A24_N"/>
</dbReference>
<evidence type="ECO:0000256" key="6">
    <source>
        <dbReference type="ARBA" id="ARBA00022989"/>
    </source>
</evidence>
<dbReference type="EMBL" id="JADEVV010000006">
    <property type="protein sequence ID" value="MBE9252831.1"/>
    <property type="molecule type" value="Genomic_DNA"/>
</dbReference>
<protein>
    <recommendedName>
        <fullName evidence="9">Prepilin leader peptidase/N-methyltransferase</fullName>
        <ecNumber evidence="9">2.1.1.-</ecNumber>
        <ecNumber evidence="9">3.4.23.43</ecNumber>
    </recommendedName>
</protein>
<feature type="transmembrane region" description="Helical" evidence="10">
    <location>
        <begin position="100"/>
        <end position="119"/>
    </location>
</feature>
<dbReference type="InterPro" id="IPR014032">
    <property type="entry name" value="Peptidase_A24A_bac"/>
</dbReference>
<keyword evidence="9" id="KW-0511">Multifunctional enzyme</keyword>
<evidence type="ECO:0000256" key="4">
    <source>
        <dbReference type="ARBA" id="ARBA00022519"/>
    </source>
</evidence>